<evidence type="ECO:0000313" key="4">
    <source>
        <dbReference type="EMBL" id="STX37150.1"/>
    </source>
</evidence>
<dbReference type="Proteomes" id="UP000254033">
    <property type="component" value="Unassembled WGS sequence"/>
</dbReference>
<evidence type="ECO:0000313" key="5">
    <source>
        <dbReference type="Proteomes" id="UP000254033"/>
    </source>
</evidence>
<comment type="similarity">
    <text evidence="1">Belongs to the bacterial solute-binding protein 3 family.</text>
</comment>
<gene>
    <name evidence="4" type="primary">hisJ_1</name>
    <name evidence="4" type="ORF">NCTC11978_00302</name>
</gene>
<evidence type="ECO:0000256" key="1">
    <source>
        <dbReference type="ARBA" id="ARBA00010333"/>
    </source>
</evidence>
<dbReference type="SMART" id="SM00062">
    <property type="entry name" value="PBPb"/>
    <property type="match status" value="1"/>
</dbReference>
<name>A0A378IQC4_9GAMM</name>
<sequence length="247" mass="28096">MVVKMWFLRVILFLCLAALPIVVYANVKVGTVYFYPPYVISTEEGFDIDLMHMLCRNLQEDCQFVPMSFDELYPALDKGDIDIALAGIPIPKNQQGPYIYSLPYMISKAQFLILKGSGIHSMEDLNGKSVGVILVDKAQNNVFYDYLCTGTEQFDIKEYRDMDYLINALTDGSIAAAFLHRSAANYWVVNGDNQFQTLGDTFLLGAGVAMVALPKNMIFIQRINQQLQQMEQDGIFLSLYKMYFYNE</sequence>
<reference evidence="4 5" key="1">
    <citation type="submission" date="2018-06" db="EMBL/GenBank/DDBJ databases">
        <authorList>
            <consortium name="Pathogen Informatics"/>
            <person name="Doyle S."/>
        </authorList>
    </citation>
    <scope>NUCLEOTIDE SEQUENCE [LARGE SCALE GENOMIC DNA]</scope>
    <source>
        <strain evidence="4 5">NCTC11978</strain>
    </source>
</reference>
<proteinExistence type="inferred from homology"/>
<dbReference type="AlphaFoldDB" id="A0A378IQC4"/>
<dbReference type="Gene3D" id="3.40.190.10">
    <property type="entry name" value="Periplasmic binding protein-like II"/>
    <property type="match status" value="2"/>
</dbReference>
<dbReference type="InterPro" id="IPR001638">
    <property type="entry name" value="Solute-binding_3/MltF_N"/>
</dbReference>
<dbReference type="PANTHER" id="PTHR35936">
    <property type="entry name" value="MEMBRANE-BOUND LYTIC MUREIN TRANSGLYCOSYLASE F"/>
    <property type="match status" value="1"/>
</dbReference>
<keyword evidence="2" id="KW-0732">Signal</keyword>
<dbReference type="SUPFAM" id="SSF53850">
    <property type="entry name" value="Periplasmic binding protein-like II"/>
    <property type="match status" value="1"/>
</dbReference>
<evidence type="ECO:0000259" key="3">
    <source>
        <dbReference type="SMART" id="SM00062"/>
    </source>
</evidence>
<dbReference type="PANTHER" id="PTHR35936:SF19">
    <property type="entry name" value="AMINO-ACID-BINDING PROTEIN YXEM-RELATED"/>
    <property type="match status" value="1"/>
</dbReference>
<dbReference type="EMBL" id="UGNY01000001">
    <property type="protein sequence ID" value="STX37150.1"/>
    <property type="molecule type" value="Genomic_DNA"/>
</dbReference>
<evidence type="ECO:0000256" key="2">
    <source>
        <dbReference type="ARBA" id="ARBA00022729"/>
    </source>
</evidence>
<dbReference type="Pfam" id="PF00497">
    <property type="entry name" value="SBP_bac_3"/>
    <property type="match status" value="1"/>
</dbReference>
<feature type="domain" description="Solute-binding protein family 3/N-terminal" evidence="3">
    <location>
        <begin position="26"/>
        <end position="247"/>
    </location>
</feature>
<organism evidence="4 5">
    <name type="scientific">Legionella feeleii</name>
    <dbReference type="NCBI Taxonomy" id="453"/>
    <lineage>
        <taxon>Bacteria</taxon>
        <taxon>Pseudomonadati</taxon>
        <taxon>Pseudomonadota</taxon>
        <taxon>Gammaproteobacteria</taxon>
        <taxon>Legionellales</taxon>
        <taxon>Legionellaceae</taxon>
        <taxon>Legionella</taxon>
    </lineage>
</organism>
<accession>A0A378IQC4</accession>
<protein>
    <submittedName>
        <fullName evidence="4">Arginine-binding periplasmic protein</fullName>
    </submittedName>
</protein>